<accession>A0ABT7PEI1</accession>
<keyword evidence="1" id="KW-0472">Membrane</keyword>
<reference evidence="2 3" key="1">
    <citation type="submission" date="2023-06" db="EMBL/GenBank/DDBJ databases">
        <title>Roseiconus lacunae JC819 isolated from Gulf of Mannar region, Tamil Nadu.</title>
        <authorList>
            <person name="Pk S."/>
            <person name="Ch S."/>
            <person name="Ch V.R."/>
        </authorList>
    </citation>
    <scope>NUCLEOTIDE SEQUENCE [LARGE SCALE GENOMIC DNA]</scope>
    <source>
        <strain evidence="2 3">JC819</strain>
    </source>
</reference>
<sequence length="220" mass="24144">MPLEPFFLLIALLPLIAYLLLLSLIRLSGRVLVTTGGRDIAALGFAVSGLIAIGPGELFFPKAAAGTFGPWVWIALATFYALIVTLIALTTRPRLVVYGRTPEQMLDPLLAAAREMDPDASCDQQVMQIFLPRLKVHLRAAGNKAVDSSTIESFEPIVNHAFWEALLGHLRQKASLTPRPTPTRGATMLLIALGMATYVAVRAIGERQQVVEGFRQWLWR</sequence>
<dbReference type="EMBL" id="JASZZN010000003">
    <property type="protein sequence ID" value="MDM4014897.1"/>
    <property type="molecule type" value="Genomic_DNA"/>
</dbReference>
<feature type="transmembrane region" description="Helical" evidence="1">
    <location>
        <begin position="71"/>
        <end position="90"/>
    </location>
</feature>
<feature type="transmembrane region" description="Helical" evidence="1">
    <location>
        <begin position="6"/>
        <end position="28"/>
    </location>
</feature>
<proteinExistence type="predicted"/>
<protein>
    <submittedName>
        <fullName evidence="2">Uncharacterized protein</fullName>
    </submittedName>
</protein>
<evidence type="ECO:0000313" key="3">
    <source>
        <dbReference type="Proteomes" id="UP001239462"/>
    </source>
</evidence>
<evidence type="ECO:0000256" key="1">
    <source>
        <dbReference type="SAM" id="Phobius"/>
    </source>
</evidence>
<dbReference type="Proteomes" id="UP001239462">
    <property type="component" value="Unassembled WGS sequence"/>
</dbReference>
<feature type="transmembrane region" description="Helical" evidence="1">
    <location>
        <begin position="40"/>
        <end position="59"/>
    </location>
</feature>
<gene>
    <name evidence="2" type="ORF">QTN89_05605</name>
</gene>
<name>A0ABT7PEI1_9BACT</name>
<keyword evidence="3" id="KW-1185">Reference proteome</keyword>
<keyword evidence="1" id="KW-0812">Transmembrane</keyword>
<keyword evidence="1" id="KW-1133">Transmembrane helix</keyword>
<comment type="caution">
    <text evidence="2">The sequence shown here is derived from an EMBL/GenBank/DDBJ whole genome shotgun (WGS) entry which is preliminary data.</text>
</comment>
<evidence type="ECO:0000313" key="2">
    <source>
        <dbReference type="EMBL" id="MDM4014897.1"/>
    </source>
</evidence>
<organism evidence="2 3">
    <name type="scientific">Roseiconus lacunae</name>
    <dbReference type="NCBI Taxonomy" id="2605694"/>
    <lineage>
        <taxon>Bacteria</taxon>
        <taxon>Pseudomonadati</taxon>
        <taxon>Planctomycetota</taxon>
        <taxon>Planctomycetia</taxon>
        <taxon>Pirellulales</taxon>
        <taxon>Pirellulaceae</taxon>
        <taxon>Roseiconus</taxon>
    </lineage>
</organism>
<dbReference type="RefSeq" id="WP_149496826.1">
    <property type="nucleotide sequence ID" value="NZ_CP141221.1"/>
</dbReference>